<dbReference type="Pfam" id="PF26563">
    <property type="entry name" value="Rv3660c_N"/>
    <property type="match status" value="1"/>
</dbReference>
<accession>A0ABS6HNR5</accession>
<keyword evidence="3" id="KW-1185">Reference proteome</keyword>
<dbReference type="InterPro" id="IPR050625">
    <property type="entry name" value="ParA/MinD_ATPase"/>
</dbReference>
<dbReference type="PANTHER" id="PTHR43384">
    <property type="entry name" value="SEPTUM SITE-DETERMINING PROTEIN MIND HOMOLOG, CHLOROPLASTIC-RELATED"/>
    <property type="match status" value="1"/>
</dbReference>
<evidence type="ECO:0000313" key="2">
    <source>
        <dbReference type="EMBL" id="MBU8824341.1"/>
    </source>
</evidence>
<feature type="domain" description="Rv3660c-like CheY-like N-terminal" evidence="1">
    <location>
        <begin position="2"/>
        <end position="105"/>
    </location>
</feature>
<dbReference type="InterPro" id="IPR022521">
    <property type="entry name" value="Rv3660c"/>
</dbReference>
<sequence>MLGDPLLRAEVARVAAAAGVDLVEVPMPSGRKAWLSASAVLLDAAAAQRCVERGLPRRDRVLVVGCHEPEPADWQAAMAVGARHVVTLPRQDTDLVAVLSEAVVDDACGSRGPAVAVVGAKGGAGASVFAAALALSAPAALLVDTDPWSGGIDLVVGTEDAPGLRWADLALRGGRLGYAALRDALPRRGEVSVLSGGRTGVDIAAAALHAVIDAGSRGGATVVCDVPRRSTDAAEAALEAADLVVVTAAADVRSCAAAAAAKPWITACNPNIGLVVRGPAPGGLRAAEVADIVDLPLLASMRPQPGLDEALERGGLRPTRRSPLTTAARRVLDVLAQHPVREAA</sequence>
<reference evidence="2 3" key="1">
    <citation type="submission" date="2021-05" db="EMBL/GenBank/DDBJ databases">
        <title>Draft Genome Sequences of Clinical Respiratory Isolates of Mycobacterium goodii Recovered in Ireland.</title>
        <authorList>
            <person name="Flanagan P.R."/>
            <person name="Mok S."/>
            <person name="Roycroft E."/>
            <person name="Rogers T.R."/>
            <person name="Fitzgibbon M."/>
        </authorList>
    </citation>
    <scope>NUCLEOTIDE SEQUENCE [LARGE SCALE GENOMIC DNA]</scope>
    <source>
        <strain evidence="2 3">14IE55</strain>
    </source>
</reference>
<proteinExistence type="predicted"/>
<dbReference type="Gene3D" id="3.40.50.300">
    <property type="entry name" value="P-loop containing nucleotide triphosphate hydrolases"/>
    <property type="match status" value="1"/>
</dbReference>
<dbReference type="InterPro" id="IPR059050">
    <property type="entry name" value="Rv3660c_N"/>
</dbReference>
<dbReference type="SUPFAM" id="SSF52540">
    <property type="entry name" value="P-loop containing nucleoside triphosphate hydrolases"/>
    <property type="match status" value="1"/>
</dbReference>
<name>A0ABS6HNR5_MYCGD</name>
<evidence type="ECO:0000313" key="3">
    <source>
        <dbReference type="Proteomes" id="UP000696413"/>
    </source>
</evidence>
<dbReference type="Proteomes" id="UP000696413">
    <property type="component" value="Unassembled WGS sequence"/>
</dbReference>
<protein>
    <submittedName>
        <fullName evidence="2">CpaE-like family protein</fullName>
    </submittedName>
</protein>
<dbReference type="InterPro" id="IPR027417">
    <property type="entry name" value="P-loop_NTPase"/>
</dbReference>
<gene>
    <name evidence="2" type="ORF">KL859_15865</name>
</gene>
<dbReference type="PANTHER" id="PTHR43384:SF11">
    <property type="entry name" value="SEPTUM SITE DETERMINING PROTEIN"/>
    <property type="match status" value="1"/>
</dbReference>
<dbReference type="EMBL" id="JAHBOM010000011">
    <property type="protein sequence ID" value="MBU8824341.1"/>
    <property type="molecule type" value="Genomic_DNA"/>
</dbReference>
<comment type="caution">
    <text evidence="2">The sequence shown here is derived from an EMBL/GenBank/DDBJ whole genome shotgun (WGS) entry which is preliminary data.</text>
</comment>
<dbReference type="NCBIfam" id="TIGR03815">
    <property type="entry name" value="CpaE_hom_Actino"/>
    <property type="match status" value="1"/>
</dbReference>
<organism evidence="2 3">
    <name type="scientific">Mycolicibacterium goodii</name>
    <name type="common">Mycobacterium goodii</name>
    <dbReference type="NCBI Taxonomy" id="134601"/>
    <lineage>
        <taxon>Bacteria</taxon>
        <taxon>Bacillati</taxon>
        <taxon>Actinomycetota</taxon>
        <taxon>Actinomycetes</taxon>
        <taxon>Mycobacteriales</taxon>
        <taxon>Mycobacteriaceae</taxon>
        <taxon>Mycolicibacterium</taxon>
    </lineage>
</organism>
<evidence type="ECO:0000259" key="1">
    <source>
        <dbReference type="Pfam" id="PF26563"/>
    </source>
</evidence>